<feature type="compositionally biased region" description="Gly residues" evidence="1">
    <location>
        <begin position="328"/>
        <end position="345"/>
    </location>
</feature>
<feature type="compositionally biased region" description="Low complexity" evidence="1">
    <location>
        <begin position="65"/>
        <end position="74"/>
    </location>
</feature>
<dbReference type="AlphaFoldDB" id="A0A8H5AVJ8"/>
<feature type="transmembrane region" description="Helical" evidence="2">
    <location>
        <begin position="274"/>
        <end position="297"/>
    </location>
</feature>
<comment type="caution">
    <text evidence="3">The sequence shown here is derived from an EMBL/GenBank/DDBJ whole genome shotgun (WGS) entry which is preliminary data.</text>
</comment>
<name>A0A8H5AVJ8_9AGAR</name>
<feature type="compositionally biased region" description="Low complexity" evidence="1">
    <location>
        <begin position="7"/>
        <end position="20"/>
    </location>
</feature>
<feature type="compositionally biased region" description="Pro residues" evidence="1">
    <location>
        <begin position="506"/>
        <end position="519"/>
    </location>
</feature>
<evidence type="ECO:0000256" key="2">
    <source>
        <dbReference type="SAM" id="Phobius"/>
    </source>
</evidence>
<feature type="region of interest" description="Disordered" evidence="1">
    <location>
        <begin position="497"/>
        <end position="653"/>
    </location>
</feature>
<evidence type="ECO:0000256" key="1">
    <source>
        <dbReference type="SAM" id="MobiDB-lite"/>
    </source>
</evidence>
<reference evidence="3 4" key="1">
    <citation type="journal article" date="2020" name="ISME J.">
        <title>Uncovering the hidden diversity of litter-decomposition mechanisms in mushroom-forming fungi.</title>
        <authorList>
            <person name="Floudas D."/>
            <person name="Bentzer J."/>
            <person name="Ahren D."/>
            <person name="Johansson T."/>
            <person name="Persson P."/>
            <person name="Tunlid A."/>
        </authorList>
    </citation>
    <scope>NUCLEOTIDE SEQUENCE [LARGE SCALE GENOMIC DNA]</scope>
    <source>
        <strain evidence="3 4">CBS 101986</strain>
    </source>
</reference>
<feature type="compositionally biased region" description="Polar residues" evidence="1">
    <location>
        <begin position="54"/>
        <end position="64"/>
    </location>
</feature>
<feature type="compositionally biased region" description="Basic and acidic residues" evidence="1">
    <location>
        <begin position="81"/>
        <end position="101"/>
    </location>
</feature>
<keyword evidence="2" id="KW-1133">Transmembrane helix</keyword>
<feature type="region of interest" description="Disordered" evidence="1">
    <location>
        <begin position="310"/>
        <end position="414"/>
    </location>
</feature>
<feature type="compositionally biased region" description="Basic and acidic residues" evidence="1">
    <location>
        <begin position="368"/>
        <end position="378"/>
    </location>
</feature>
<feature type="compositionally biased region" description="Low complexity" evidence="1">
    <location>
        <begin position="315"/>
        <end position="327"/>
    </location>
</feature>
<evidence type="ECO:0000313" key="4">
    <source>
        <dbReference type="Proteomes" id="UP000567179"/>
    </source>
</evidence>
<feature type="compositionally biased region" description="Low complexity" evidence="1">
    <location>
        <begin position="585"/>
        <end position="602"/>
    </location>
</feature>
<keyword evidence="2" id="KW-0812">Transmembrane</keyword>
<gene>
    <name evidence="3" type="ORF">D9619_002310</name>
</gene>
<feature type="compositionally biased region" description="Low complexity" evidence="1">
    <location>
        <begin position="346"/>
        <end position="363"/>
    </location>
</feature>
<sequence length="653" mass="70488">MSPFAHSSSSSTSIASGSGSRRPMDSTSSYDSSPIPRDGLTRERKPRPKISMFGTLSQHLANSDTSSNTRGESSGRSRRSKASESSRRIPVQREQELTRDRNVDADGRWDWDGQVKVEVKGKVDVETAESKTLDDDLEDRNYMERRRLRREGKRPTAPAQRIFSGRQRTGRRRFRDADDSVAAPINQLVIPCCGQRPGFAFVTNITPFDNAFTRYLTNAYIIITAIDYPLTLLTAFAFISFSALTSITTTGSTLLPSSTSSSTVGVVHHVFSPIPIVAGTLAGIIALLAAVVVTIIVTRRNGAARARIRSRSRRSWLQQQQQHQVSVAGGGRGAGGNSLNGGIGAGVSQARSRSAGSGRSGDSSRGGRARDKTRERSHMRVRSRSSSNETVSTDGDTYDMRRGPGMGSTNGHNGSSFGGAVDFGARGSVARCFDIPGHRDTRSAKSSAGKVRKKKPPSHVLMDEDVTKLQEDVEQGYDDDLHALDSPYIELHLRHSSNNHTSKGRQPPPSTVYQYPPPATAYGTMSSASSSLSSPPLPLGNGRSSTHGHHHQNNQLHLPHHRDHPRPAYETSPPVGLPASHLRPSHLMDLSASSISSSSSPPLRTPPPPLHEPQGESVGPGSADVKHPNGPPDALPAMHNDDLEDLPPAYDTM</sequence>
<feature type="region of interest" description="Disordered" evidence="1">
    <location>
        <begin position="1"/>
        <end position="101"/>
    </location>
</feature>
<keyword evidence="4" id="KW-1185">Reference proteome</keyword>
<feature type="transmembrane region" description="Helical" evidence="2">
    <location>
        <begin position="230"/>
        <end position="254"/>
    </location>
</feature>
<organism evidence="3 4">
    <name type="scientific">Psilocybe cf. subviscida</name>
    <dbReference type="NCBI Taxonomy" id="2480587"/>
    <lineage>
        <taxon>Eukaryota</taxon>
        <taxon>Fungi</taxon>
        <taxon>Dikarya</taxon>
        <taxon>Basidiomycota</taxon>
        <taxon>Agaricomycotina</taxon>
        <taxon>Agaricomycetes</taxon>
        <taxon>Agaricomycetidae</taxon>
        <taxon>Agaricales</taxon>
        <taxon>Agaricineae</taxon>
        <taxon>Strophariaceae</taxon>
        <taxon>Psilocybe</taxon>
    </lineage>
</organism>
<evidence type="ECO:0000313" key="3">
    <source>
        <dbReference type="EMBL" id="KAF5311855.1"/>
    </source>
</evidence>
<keyword evidence="2" id="KW-0472">Membrane</keyword>
<accession>A0A8H5AVJ8</accession>
<dbReference type="Proteomes" id="UP000567179">
    <property type="component" value="Unassembled WGS sequence"/>
</dbReference>
<proteinExistence type="predicted"/>
<dbReference type="EMBL" id="JAACJJ010000056">
    <property type="protein sequence ID" value="KAF5311855.1"/>
    <property type="molecule type" value="Genomic_DNA"/>
</dbReference>
<feature type="compositionally biased region" description="Basic residues" evidence="1">
    <location>
        <begin position="546"/>
        <end position="564"/>
    </location>
</feature>
<feature type="region of interest" description="Disordered" evidence="1">
    <location>
        <begin position="434"/>
        <end position="458"/>
    </location>
</feature>
<protein>
    <submittedName>
        <fullName evidence="3">Uncharacterized protein</fullName>
    </submittedName>
</protein>